<dbReference type="CDD" id="cd13963">
    <property type="entry name" value="PT_UbiA_2"/>
    <property type="match status" value="1"/>
</dbReference>
<evidence type="ECO:0000256" key="1">
    <source>
        <dbReference type="ARBA" id="ARBA00004141"/>
    </source>
</evidence>
<evidence type="ECO:0000313" key="7">
    <source>
        <dbReference type="Proteomes" id="UP001165492"/>
    </source>
</evidence>
<dbReference type="PANTHER" id="PTHR42723">
    <property type="entry name" value="CHLOROPHYLL SYNTHASE"/>
    <property type="match status" value="1"/>
</dbReference>
<evidence type="ECO:0000256" key="5">
    <source>
        <dbReference type="SAM" id="Phobius"/>
    </source>
</evidence>
<dbReference type="NCBIfam" id="NF008977">
    <property type="entry name" value="PRK12324.1-2"/>
    <property type="match status" value="1"/>
</dbReference>
<evidence type="ECO:0000256" key="3">
    <source>
        <dbReference type="ARBA" id="ARBA00022989"/>
    </source>
</evidence>
<evidence type="ECO:0000256" key="4">
    <source>
        <dbReference type="ARBA" id="ARBA00023136"/>
    </source>
</evidence>
<dbReference type="Gene3D" id="1.10.357.140">
    <property type="entry name" value="UbiA prenyltransferase"/>
    <property type="match status" value="1"/>
</dbReference>
<keyword evidence="2 5" id="KW-0812">Transmembrane</keyword>
<reference evidence="6" key="1">
    <citation type="submission" date="2021-11" db="EMBL/GenBank/DDBJ databases">
        <title>Description of a new species Pelosinus isolated from the bottom sediments of Lake Baikal.</title>
        <authorList>
            <person name="Zakharyuk A."/>
        </authorList>
    </citation>
    <scope>NUCLEOTIDE SEQUENCE</scope>
    <source>
        <strain evidence="6">Bkl1</strain>
    </source>
</reference>
<keyword evidence="6" id="KW-0808">Transferase</keyword>
<dbReference type="InterPro" id="IPR000537">
    <property type="entry name" value="UbiA_prenyltransferase"/>
</dbReference>
<feature type="transmembrane region" description="Helical" evidence="5">
    <location>
        <begin position="242"/>
        <end position="262"/>
    </location>
</feature>
<dbReference type="InterPro" id="IPR050475">
    <property type="entry name" value="Prenyltransferase_related"/>
</dbReference>
<dbReference type="Pfam" id="PF01040">
    <property type="entry name" value="UbiA"/>
    <property type="match status" value="1"/>
</dbReference>
<gene>
    <name evidence="6" type="ORF">LMF89_11660</name>
</gene>
<feature type="transmembrane region" description="Helical" evidence="5">
    <location>
        <begin position="145"/>
        <end position="166"/>
    </location>
</feature>
<keyword evidence="3 5" id="KW-1133">Transmembrane helix</keyword>
<dbReference type="RefSeq" id="WP_229535213.1">
    <property type="nucleotide sequence ID" value="NZ_JAJHJB010000014.1"/>
</dbReference>
<feature type="transmembrane region" description="Helical" evidence="5">
    <location>
        <begin position="121"/>
        <end position="138"/>
    </location>
</feature>
<dbReference type="EMBL" id="JAJHJB010000014">
    <property type="protein sequence ID" value="MCC5466014.1"/>
    <property type="molecule type" value="Genomic_DNA"/>
</dbReference>
<feature type="transmembrane region" description="Helical" evidence="5">
    <location>
        <begin position="30"/>
        <end position="49"/>
    </location>
</feature>
<protein>
    <submittedName>
        <fullName evidence="6">Decaprenyl-phosphate phosphoribosyltransferase</fullName>
        <ecNumber evidence="6">2.4.2.45</ecNumber>
    </submittedName>
</protein>
<dbReference type="InterPro" id="IPR044878">
    <property type="entry name" value="UbiA_sf"/>
</dbReference>
<dbReference type="EC" id="2.4.2.45" evidence="6"/>
<comment type="subcellular location">
    <subcellularLocation>
        <location evidence="1">Membrane</location>
        <topology evidence="1">Multi-pass membrane protein</topology>
    </subcellularLocation>
</comment>
<dbReference type="PANTHER" id="PTHR42723:SF1">
    <property type="entry name" value="CHLOROPHYLL SYNTHASE, CHLOROPLASTIC"/>
    <property type="match status" value="1"/>
</dbReference>
<keyword evidence="7" id="KW-1185">Reference proteome</keyword>
<accession>A0ABS8HVN7</accession>
<feature type="transmembrane region" description="Helical" evidence="5">
    <location>
        <begin position="97"/>
        <end position="115"/>
    </location>
</feature>
<keyword evidence="4 5" id="KW-0472">Membrane</keyword>
<feature type="transmembrane region" description="Helical" evidence="5">
    <location>
        <begin position="172"/>
        <end position="189"/>
    </location>
</feature>
<feature type="transmembrane region" description="Helical" evidence="5">
    <location>
        <begin position="283"/>
        <end position="301"/>
    </location>
</feature>
<name>A0ABS8HVN7_9FIRM</name>
<keyword evidence="6" id="KW-0328">Glycosyltransferase</keyword>
<feature type="transmembrane region" description="Helical" evidence="5">
    <location>
        <begin position="55"/>
        <end position="76"/>
    </location>
</feature>
<comment type="caution">
    <text evidence="6">The sequence shown here is derived from an EMBL/GenBank/DDBJ whole genome shotgun (WGS) entry which is preliminary data.</text>
</comment>
<sequence length="302" mass="34148">MSFLEQTIIKKDKDGDKVLPYLMVLRPKQWTKNLLVFAALIFSIKTVSVDMLVQSAVAFILFCTTSGCVYIVNDYIDREADGKHPEKCYRPIASGRLHPLGALLFGSVLLCSSLAAAFIVEPWFCLLLFGYFMVNVAYSVKLKQIVIIDIMVIAFGFVLRAIGGGLAINVSFTPWFLICTMLLALFLAISKRRHELYLLSHHKGEHRKVLEQYSPELLDQLNSIVTTAAIMSYSLFTFTSGHTIHLMWTIPLVMYGIFRYLYLIHIEGQGGRPEKVLVEDSHILGTVLLFAAMVVTILYYFE</sequence>
<dbReference type="NCBIfam" id="NF008978">
    <property type="entry name" value="PRK12324.1-4"/>
    <property type="match status" value="1"/>
</dbReference>
<dbReference type="Proteomes" id="UP001165492">
    <property type="component" value="Unassembled WGS sequence"/>
</dbReference>
<proteinExistence type="predicted"/>
<evidence type="ECO:0000256" key="2">
    <source>
        <dbReference type="ARBA" id="ARBA00022692"/>
    </source>
</evidence>
<organism evidence="6 7">
    <name type="scientific">Pelosinus baikalensis</name>
    <dbReference type="NCBI Taxonomy" id="2892015"/>
    <lineage>
        <taxon>Bacteria</taxon>
        <taxon>Bacillati</taxon>
        <taxon>Bacillota</taxon>
        <taxon>Negativicutes</taxon>
        <taxon>Selenomonadales</taxon>
        <taxon>Sporomusaceae</taxon>
        <taxon>Pelosinus</taxon>
    </lineage>
</organism>
<evidence type="ECO:0000313" key="6">
    <source>
        <dbReference type="EMBL" id="MCC5466014.1"/>
    </source>
</evidence>
<dbReference type="GO" id="GO:0016757">
    <property type="term" value="F:glycosyltransferase activity"/>
    <property type="evidence" value="ECO:0007669"/>
    <property type="project" value="UniProtKB-KW"/>
</dbReference>